<proteinExistence type="predicted"/>
<reference evidence="2 3" key="1">
    <citation type="submission" date="2014-04" db="EMBL/GenBank/DDBJ databases">
        <authorList>
            <person name="Hornung B.V."/>
        </authorList>
    </citation>
    <scope>NUCLEOTIDE SEQUENCE [LARGE SCALE GENOMIC DNA]</scope>
    <source>
        <strain evidence="2 3">CRIB</strain>
    </source>
</reference>
<dbReference type="RefSeq" id="WP_180701961.1">
    <property type="nucleotide sequence ID" value="NZ_CAOJQT010000014.1"/>
</dbReference>
<feature type="transmembrane region" description="Helical" evidence="1">
    <location>
        <begin position="85"/>
        <end position="100"/>
    </location>
</feature>
<evidence type="ECO:0000313" key="3">
    <source>
        <dbReference type="Proteomes" id="UP000245622"/>
    </source>
</evidence>
<dbReference type="Pfam" id="PF04307">
    <property type="entry name" value="YdjM"/>
    <property type="match status" value="1"/>
</dbReference>
<evidence type="ECO:0000256" key="1">
    <source>
        <dbReference type="SAM" id="Phobius"/>
    </source>
</evidence>
<dbReference type="AlphaFoldDB" id="A0A1V1I2G2"/>
<organism evidence="2 3">
    <name type="scientific">Romboutsia ilealis</name>
    <dbReference type="NCBI Taxonomy" id="1115758"/>
    <lineage>
        <taxon>Bacteria</taxon>
        <taxon>Bacillati</taxon>
        <taxon>Bacillota</taxon>
        <taxon>Clostridia</taxon>
        <taxon>Peptostreptococcales</taxon>
        <taxon>Peptostreptococcaceae</taxon>
        <taxon>Romboutsia</taxon>
    </lineage>
</organism>
<keyword evidence="1" id="KW-0472">Membrane</keyword>
<dbReference type="KEGG" id="ril:CRIB_1835"/>
<dbReference type="EMBL" id="LN555523">
    <property type="protein sequence ID" value="CED94442.1"/>
    <property type="molecule type" value="Genomic_DNA"/>
</dbReference>
<sequence length="246" mass="27892">MRGKTHCTIGILSTIQACILFKVPISIFNLVLAAVFSILPDLDESNSTISNVFLKQDASKLVLKIVIYIINFAIFFISLKINNNNFFLSSIVTFIAIMILESKLNHILLRKILLSLTLILLSLCLLFIKVKIYFVILFLILASFPWLKHRSFSHSIFAIIVIYFLLKQIEIIYNISNLSFFGTIGYASHLFLGDLFTKSGIPLFYPISNKKYSLGYFRVGSFFNNALEILIIVVLVGSIIFSTIKI</sequence>
<accession>A0A1V1I2G2</accession>
<protein>
    <submittedName>
        <fullName evidence="2">Membrane protein</fullName>
    </submittedName>
</protein>
<feature type="transmembrane region" description="Helical" evidence="1">
    <location>
        <begin position="61"/>
        <end position="79"/>
    </location>
</feature>
<dbReference type="GeneID" id="82205862"/>
<feature type="transmembrane region" description="Helical" evidence="1">
    <location>
        <begin position="147"/>
        <end position="166"/>
    </location>
</feature>
<feature type="transmembrane region" description="Helical" evidence="1">
    <location>
        <begin position="19"/>
        <end position="40"/>
    </location>
</feature>
<dbReference type="InterPro" id="IPR007404">
    <property type="entry name" value="YdjM-like"/>
</dbReference>
<gene>
    <name evidence="2" type="ORF">CRIB_1835</name>
</gene>
<feature type="transmembrane region" description="Helical" evidence="1">
    <location>
        <begin position="216"/>
        <end position="241"/>
    </location>
</feature>
<evidence type="ECO:0000313" key="2">
    <source>
        <dbReference type="EMBL" id="CED94442.1"/>
    </source>
</evidence>
<keyword evidence="3" id="KW-1185">Reference proteome</keyword>
<name>A0A1V1I2G2_9FIRM</name>
<feature type="transmembrane region" description="Helical" evidence="1">
    <location>
        <begin position="112"/>
        <end position="141"/>
    </location>
</feature>
<dbReference type="Proteomes" id="UP000245622">
    <property type="component" value="Chromosome 1"/>
</dbReference>
<dbReference type="PROSITE" id="PS51257">
    <property type="entry name" value="PROKAR_LIPOPROTEIN"/>
    <property type="match status" value="1"/>
</dbReference>
<keyword evidence="1" id="KW-1133">Transmembrane helix</keyword>
<keyword evidence="1" id="KW-0812">Transmembrane</keyword>